<keyword evidence="3" id="KW-0255">Endonuclease</keyword>
<dbReference type="PROSITE" id="PS51841">
    <property type="entry name" value="LTD"/>
    <property type="match status" value="1"/>
</dbReference>
<dbReference type="GO" id="GO:0004519">
    <property type="term" value="F:endonuclease activity"/>
    <property type="evidence" value="ECO:0007669"/>
    <property type="project" value="UniProtKB-KW"/>
</dbReference>
<gene>
    <name evidence="3" type="ORF">EHYA_01428</name>
</gene>
<dbReference type="InterPro" id="IPR005135">
    <property type="entry name" value="Endo/exonuclease/phosphatase"/>
</dbReference>
<dbReference type="CDD" id="cd10283">
    <property type="entry name" value="MnuA_DNase1-like"/>
    <property type="match status" value="1"/>
</dbReference>
<dbReference type="Gene3D" id="3.60.10.10">
    <property type="entry name" value="Endonuclease/exonuclease/phosphatase"/>
    <property type="match status" value="1"/>
</dbReference>
<dbReference type="Pfam" id="PF00932">
    <property type="entry name" value="LTD"/>
    <property type="match status" value="1"/>
</dbReference>
<dbReference type="SUPFAM" id="SSF56219">
    <property type="entry name" value="DNase I-like"/>
    <property type="match status" value="1"/>
</dbReference>
<name>A0A401YGS8_9ACTN</name>
<dbReference type="Proteomes" id="UP000286931">
    <property type="component" value="Unassembled WGS sequence"/>
</dbReference>
<keyword evidence="4" id="KW-1185">Reference proteome</keyword>
<evidence type="ECO:0000313" key="3">
    <source>
        <dbReference type="EMBL" id="GCD93779.1"/>
    </source>
</evidence>
<keyword evidence="3" id="KW-0378">Hydrolase</keyword>
<evidence type="ECO:0000313" key="4">
    <source>
        <dbReference type="Proteomes" id="UP000286931"/>
    </source>
</evidence>
<feature type="region of interest" description="Disordered" evidence="1">
    <location>
        <begin position="208"/>
        <end position="241"/>
    </location>
</feature>
<evidence type="ECO:0000259" key="2">
    <source>
        <dbReference type="PROSITE" id="PS51841"/>
    </source>
</evidence>
<dbReference type="InterPro" id="IPR036691">
    <property type="entry name" value="Endo/exonu/phosph_ase_sf"/>
</dbReference>
<dbReference type="AlphaFoldDB" id="A0A401YGS8"/>
<dbReference type="CDD" id="cd04486">
    <property type="entry name" value="YhcR_OBF_like"/>
    <property type="match status" value="1"/>
</dbReference>
<sequence>MTFRQQSSRRRSASGSRRRIGVVATTVAGALAGTALVVAPAPAVAAPAVDVLLAEVYGGGGNSGATLTNDFVELANKGSAAVAVDGWSVQYLPAAPKPTSAWQVTALTGSVAPGGRYLIGEAKGAGGTVALPAPDAAGSINMSGTAGTVALVRGTTALTCLTAADCLADGRVVDVVGYGDAVVREGTPAAAATNSTSVARTSALADTDDNGADFAAGAPTPLNAHGQGPTDPGGEPEPTSARIHDIQGTTRVSPKKGTRVTSVPGVVTGVRGFGTARGFWFQDTLADDDPRTSEGLFVFTGAVTPKVAVGDAVKVTGRVDEFYPGGADIGGQSLTQLADATWVIDASGQALPAPVLLDAASVPDVYVPVGAPSIEALPLEPTKYALDLYESLEGQLTRVADSRVVGPSNTHGELWVTVEPTQNPTAQGGTLYAGYDAQNSGRIKVSSLIPFAQEPFPQANVGDTLTGETTGPLTYDQFGGYTLAATTLGKVTKGALTPETTRDQKKSELAVATYNVENLSPKDPQAKFDRLAKGIVTNLATPDVVALEEIQDNSGPTNDGVVAANQTLDQLVAAIRAAGGPAYSWRSIEPVDGKDGGQPGGNIRTAFLFDATRVEFVDRPGGGSTSAVGVRKDWLGRTQLTQSPGRVAPTDAAWDSSRKPLAGEFRFRGKTVFVIANHFASKGGDQALDSRFQPPTRGSEVQRVAQAKVLRGFVDELLRSDPRANLVLLGDLNDFAFSPTLKTLTDGGALRTMVDTLPANERWGYVFNGNSQMLDHILTSPRLSRFEYDIVHVNAAFADQASDHDPQVLRVHPSTGNDFLDRLEQLWEELFERS</sequence>
<dbReference type="Pfam" id="PF03372">
    <property type="entry name" value="Exo_endo_phos"/>
    <property type="match status" value="1"/>
</dbReference>
<feature type="domain" description="LTD" evidence="2">
    <location>
        <begin position="40"/>
        <end position="180"/>
    </location>
</feature>
<accession>A0A401YGS8</accession>
<keyword evidence="3" id="KW-0540">Nuclease</keyword>
<dbReference type="InterPro" id="IPR001322">
    <property type="entry name" value="Lamin_tail_dom"/>
</dbReference>
<dbReference type="EMBL" id="BIFH01000014">
    <property type="protein sequence ID" value="GCD93779.1"/>
    <property type="molecule type" value="Genomic_DNA"/>
</dbReference>
<protein>
    <submittedName>
        <fullName evidence="3">Endonuclease</fullName>
    </submittedName>
</protein>
<reference evidence="3 4" key="1">
    <citation type="submission" date="2018-12" db="EMBL/GenBank/DDBJ databases">
        <title>Draft genome sequence of Embleya hyalina NBRC 13850T.</title>
        <authorList>
            <person name="Komaki H."/>
            <person name="Hosoyama A."/>
            <person name="Kimura A."/>
            <person name="Ichikawa N."/>
            <person name="Tamura T."/>
        </authorList>
    </citation>
    <scope>NUCLEOTIDE SEQUENCE [LARGE SCALE GENOMIC DNA]</scope>
    <source>
        <strain evidence="3 4">NBRC 13850</strain>
    </source>
</reference>
<proteinExistence type="predicted"/>
<organism evidence="3 4">
    <name type="scientific">Embleya hyalina</name>
    <dbReference type="NCBI Taxonomy" id="516124"/>
    <lineage>
        <taxon>Bacteria</taxon>
        <taxon>Bacillati</taxon>
        <taxon>Actinomycetota</taxon>
        <taxon>Actinomycetes</taxon>
        <taxon>Kitasatosporales</taxon>
        <taxon>Streptomycetaceae</taxon>
        <taxon>Embleya</taxon>
    </lineage>
</organism>
<dbReference type="PANTHER" id="PTHR42834">
    <property type="entry name" value="ENDONUCLEASE/EXONUCLEASE/PHOSPHATASE FAMILY PROTEIN (AFU_ORTHOLOGUE AFUA_3G09210)"/>
    <property type="match status" value="1"/>
</dbReference>
<comment type="caution">
    <text evidence="3">The sequence shown here is derived from an EMBL/GenBank/DDBJ whole genome shotgun (WGS) entry which is preliminary data.</text>
</comment>
<evidence type="ECO:0000256" key="1">
    <source>
        <dbReference type="SAM" id="MobiDB-lite"/>
    </source>
</evidence>
<dbReference type="PANTHER" id="PTHR42834:SF1">
    <property type="entry name" value="ENDONUCLEASE_EXONUCLEASE_PHOSPHATASE FAMILY PROTEIN (AFU_ORTHOLOGUE AFUA_3G09210)"/>
    <property type="match status" value="1"/>
</dbReference>
<feature type="compositionally biased region" description="Low complexity" evidence="1">
    <location>
        <begin position="226"/>
        <end position="239"/>
    </location>
</feature>